<dbReference type="InterPro" id="IPR009061">
    <property type="entry name" value="DNA-bd_dom_put_sf"/>
</dbReference>
<protein>
    <submittedName>
        <fullName evidence="1">Uncharacterized protein</fullName>
    </submittedName>
</protein>
<reference evidence="1" key="2">
    <citation type="submission" date="2020-09" db="EMBL/GenBank/DDBJ databases">
        <authorList>
            <person name="Sun Q."/>
            <person name="Zhou Y."/>
        </authorList>
    </citation>
    <scope>NUCLEOTIDE SEQUENCE</scope>
    <source>
        <strain evidence="1">CGMCC 1.15178</strain>
    </source>
</reference>
<keyword evidence="2" id="KW-1185">Reference proteome</keyword>
<accession>A0A916Z7K1</accession>
<gene>
    <name evidence="1" type="ORF">GCM10010911_41330</name>
</gene>
<organism evidence="1 2">
    <name type="scientific">Paenibacillus nasutitermitis</name>
    <dbReference type="NCBI Taxonomy" id="1652958"/>
    <lineage>
        <taxon>Bacteria</taxon>
        <taxon>Bacillati</taxon>
        <taxon>Bacillota</taxon>
        <taxon>Bacilli</taxon>
        <taxon>Bacillales</taxon>
        <taxon>Paenibacillaceae</taxon>
        <taxon>Paenibacillus</taxon>
    </lineage>
</organism>
<dbReference type="Proteomes" id="UP000612456">
    <property type="component" value="Unassembled WGS sequence"/>
</dbReference>
<comment type="caution">
    <text evidence="1">The sequence shown here is derived from an EMBL/GenBank/DDBJ whole genome shotgun (WGS) entry which is preliminary data.</text>
</comment>
<dbReference type="EMBL" id="BMHP01000003">
    <property type="protein sequence ID" value="GGD78973.1"/>
    <property type="molecule type" value="Genomic_DNA"/>
</dbReference>
<dbReference type="SUPFAM" id="SSF46955">
    <property type="entry name" value="Putative DNA-binding domain"/>
    <property type="match status" value="1"/>
</dbReference>
<dbReference type="AlphaFoldDB" id="A0A916Z7K1"/>
<reference evidence="1" key="1">
    <citation type="journal article" date="2014" name="Int. J. Syst. Evol. Microbiol.">
        <title>Complete genome sequence of Corynebacterium casei LMG S-19264T (=DSM 44701T), isolated from a smear-ripened cheese.</title>
        <authorList>
            <consortium name="US DOE Joint Genome Institute (JGI-PGF)"/>
            <person name="Walter F."/>
            <person name="Albersmeier A."/>
            <person name="Kalinowski J."/>
            <person name="Ruckert C."/>
        </authorList>
    </citation>
    <scope>NUCLEOTIDE SEQUENCE</scope>
    <source>
        <strain evidence="1">CGMCC 1.15178</strain>
    </source>
</reference>
<sequence>MSTNEILEILKCHDEYDSYADSDGYCEEMLETYEEKRKEIIQQIQTLTSVQHRLDQRIKQMRVRQSLMSTVSGSAGPTSKSTF</sequence>
<name>A0A916Z7K1_9BACL</name>
<evidence type="ECO:0000313" key="1">
    <source>
        <dbReference type="EMBL" id="GGD78973.1"/>
    </source>
</evidence>
<dbReference type="Gene3D" id="1.10.1660.10">
    <property type="match status" value="1"/>
</dbReference>
<evidence type="ECO:0000313" key="2">
    <source>
        <dbReference type="Proteomes" id="UP000612456"/>
    </source>
</evidence>
<proteinExistence type="predicted"/>